<evidence type="ECO:0000313" key="3">
    <source>
        <dbReference type="Proteomes" id="UP001218788"/>
    </source>
</evidence>
<sequence>MLKHPLIIFLSLTLLLLVNYQAAAVETNSQQPAEVSTSGLSCAEPAQNFIPLLGRGTADVETFLIRDLQQELVRQDEHSVLVSIVCTNDAVVKGSTIEVQEDGETKQALSKLLVTFPLTLKVQNRRSLITLDVNLHYLTEHLEAVEGRNTTITFEVLKQR</sequence>
<dbReference type="EMBL" id="JAQQXP010000005">
    <property type="protein sequence ID" value="MDC8833012.1"/>
    <property type="molecule type" value="Genomic_DNA"/>
</dbReference>
<feature type="chain" id="PRO_5046822476" description="DUF3016 domain-containing protein" evidence="1">
    <location>
        <begin position="25"/>
        <end position="160"/>
    </location>
</feature>
<gene>
    <name evidence="2" type="ORF">OIK42_19835</name>
</gene>
<feature type="signal peptide" evidence="1">
    <location>
        <begin position="1"/>
        <end position="24"/>
    </location>
</feature>
<evidence type="ECO:0000313" key="2">
    <source>
        <dbReference type="EMBL" id="MDC8833012.1"/>
    </source>
</evidence>
<keyword evidence="3" id="KW-1185">Reference proteome</keyword>
<dbReference type="RefSeq" id="WP_273642930.1">
    <property type="nucleotide sequence ID" value="NZ_JAQQXP010000005.1"/>
</dbReference>
<name>A0ABT5L7Z0_9ALTE</name>
<proteinExistence type="predicted"/>
<evidence type="ECO:0008006" key="4">
    <source>
        <dbReference type="Google" id="ProtNLM"/>
    </source>
</evidence>
<accession>A0ABT5L7Z0</accession>
<dbReference type="Proteomes" id="UP001218788">
    <property type="component" value="Unassembled WGS sequence"/>
</dbReference>
<reference evidence="2 3" key="1">
    <citation type="submission" date="2022-10" db="EMBL/GenBank/DDBJ databases">
        <title>Alteromonas sp. chi3 Genome sequencing.</title>
        <authorList>
            <person name="Park S."/>
        </authorList>
    </citation>
    <scope>NUCLEOTIDE SEQUENCE [LARGE SCALE GENOMIC DNA]</scope>
    <source>
        <strain evidence="3">chi3</strain>
    </source>
</reference>
<protein>
    <recommendedName>
        <fullName evidence="4">DUF3016 domain-containing protein</fullName>
    </recommendedName>
</protein>
<evidence type="ECO:0000256" key="1">
    <source>
        <dbReference type="SAM" id="SignalP"/>
    </source>
</evidence>
<keyword evidence="1" id="KW-0732">Signal</keyword>
<comment type="caution">
    <text evidence="2">The sequence shown here is derived from an EMBL/GenBank/DDBJ whole genome shotgun (WGS) entry which is preliminary data.</text>
</comment>
<organism evidence="2 3">
    <name type="scientific">Alteromonas gilva</name>
    <dbReference type="NCBI Taxonomy" id="2987522"/>
    <lineage>
        <taxon>Bacteria</taxon>
        <taxon>Pseudomonadati</taxon>
        <taxon>Pseudomonadota</taxon>
        <taxon>Gammaproteobacteria</taxon>
        <taxon>Alteromonadales</taxon>
        <taxon>Alteromonadaceae</taxon>
        <taxon>Alteromonas/Salinimonas group</taxon>
        <taxon>Alteromonas</taxon>
    </lineage>
</organism>